<evidence type="ECO:0000256" key="1">
    <source>
        <dbReference type="SAM" id="MobiDB-lite"/>
    </source>
</evidence>
<comment type="caution">
    <text evidence="2">The sequence shown here is derived from an EMBL/GenBank/DDBJ whole genome shotgun (WGS) entry which is preliminary data.</text>
</comment>
<gene>
    <name evidence="2" type="ORF">Agub_g8329</name>
</gene>
<dbReference type="AlphaFoldDB" id="A0AAD3DRH2"/>
<organism evidence="2 3">
    <name type="scientific">Astrephomene gubernaculifera</name>
    <dbReference type="NCBI Taxonomy" id="47775"/>
    <lineage>
        <taxon>Eukaryota</taxon>
        <taxon>Viridiplantae</taxon>
        <taxon>Chlorophyta</taxon>
        <taxon>core chlorophytes</taxon>
        <taxon>Chlorophyceae</taxon>
        <taxon>CS clade</taxon>
        <taxon>Chlamydomonadales</taxon>
        <taxon>Astrephomenaceae</taxon>
        <taxon>Astrephomene</taxon>
    </lineage>
</organism>
<feature type="compositionally biased region" description="Low complexity" evidence="1">
    <location>
        <begin position="134"/>
        <end position="147"/>
    </location>
</feature>
<dbReference type="Proteomes" id="UP001054857">
    <property type="component" value="Unassembled WGS sequence"/>
</dbReference>
<protein>
    <submittedName>
        <fullName evidence="2">Uncharacterized protein</fullName>
    </submittedName>
</protein>
<accession>A0AAD3DRH2</accession>
<feature type="non-terminal residue" evidence="2">
    <location>
        <position position="1"/>
    </location>
</feature>
<feature type="region of interest" description="Disordered" evidence="1">
    <location>
        <begin position="134"/>
        <end position="161"/>
    </location>
</feature>
<name>A0AAD3DRH2_9CHLO</name>
<dbReference type="EMBL" id="BMAR01000015">
    <property type="protein sequence ID" value="GFR46709.1"/>
    <property type="molecule type" value="Genomic_DNA"/>
</dbReference>
<reference evidence="2 3" key="1">
    <citation type="journal article" date="2021" name="Sci. Rep.">
        <title>Genome sequencing of the multicellular alga Astrephomene provides insights into convergent evolution of germ-soma differentiation.</title>
        <authorList>
            <person name="Yamashita S."/>
            <person name="Yamamoto K."/>
            <person name="Matsuzaki R."/>
            <person name="Suzuki S."/>
            <person name="Yamaguchi H."/>
            <person name="Hirooka S."/>
            <person name="Minakuchi Y."/>
            <person name="Miyagishima S."/>
            <person name="Kawachi M."/>
            <person name="Toyoda A."/>
            <person name="Nozaki H."/>
        </authorList>
    </citation>
    <scope>NUCLEOTIDE SEQUENCE [LARGE SCALE GENOMIC DNA]</scope>
    <source>
        <strain evidence="2 3">NIES-4017</strain>
    </source>
</reference>
<keyword evidence="3" id="KW-1185">Reference proteome</keyword>
<evidence type="ECO:0000313" key="3">
    <source>
        <dbReference type="Proteomes" id="UP001054857"/>
    </source>
</evidence>
<sequence length="179" mass="17546">CLLPAIPIGKNTLASGQSTSGTRSRRQPGLRITHCAKPLTPSSTTVTVASAAAAGTAGAYAGAAAAAAVSACAVHAAAHVTHGSLLVVKALAADVAQGMITVVDYTTGAVIYQNQNSQAYMGPAPPPAIMAAAEAREPQQQQQQPQPMGFTAANLSGPSTASATAAVGLPAAGDSVTTD</sequence>
<evidence type="ECO:0000313" key="2">
    <source>
        <dbReference type="EMBL" id="GFR46709.1"/>
    </source>
</evidence>
<feature type="non-terminal residue" evidence="2">
    <location>
        <position position="179"/>
    </location>
</feature>
<proteinExistence type="predicted"/>